<dbReference type="Proteomes" id="UP000832041">
    <property type="component" value="Chromosome"/>
</dbReference>
<feature type="chain" id="PRO_5046643164" description="DUF4232 domain-containing protein" evidence="1">
    <location>
        <begin position="31"/>
        <end position="180"/>
    </location>
</feature>
<proteinExistence type="predicted"/>
<organism evidence="2 3">
    <name type="scientific">Thermobifida alba</name>
    <name type="common">Thermomonospora alba</name>
    <dbReference type="NCBI Taxonomy" id="53522"/>
    <lineage>
        <taxon>Bacteria</taxon>
        <taxon>Bacillati</taxon>
        <taxon>Actinomycetota</taxon>
        <taxon>Actinomycetes</taxon>
        <taxon>Streptosporangiales</taxon>
        <taxon>Nocardiopsidaceae</taxon>
        <taxon>Thermobifida</taxon>
    </lineage>
</organism>
<protein>
    <recommendedName>
        <fullName evidence="4">DUF4232 domain-containing protein</fullName>
    </recommendedName>
</protein>
<evidence type="ECO:0000256" key="1">
    <source>
        <dbReference type="SAM" id="SignalP"/>
    </source>
</evidence>
<name>A0ABY4L1D6_THEAE</name>
<keyword evidence="1" id="KW-0732">Signal</keyword>
<gene>
    <name evidence="2" type="ORF">FOF52_11505</name>
</gene>
<sequence length="180" mass="19312">MLNRILSRVAVGTLAIPAVLALLTGSVSHADEDDSPALESSSLGSSQASNSSWNGAVIEIRELRRSVAGNYAQLVWTLNNESSKTINLGELRNRTYNYGATAGSGLVLVDKDTGLRFHPYLDSDLDCVCAGVDHSPNVFDFIVEPGSQTTYWASYQLPPDVETVTVEIPGFLPVKDVPVS</sequence>
<keyword evidence="3" id="KW-1185">Reference proteome</keyword>
<reference evidence="2 3" key="1">
    <citation type="submission" date="2020-04" db="EMBL/GenBank/DDBJ databases">
        <title>Thermobifida alba genome sequencing and assembly.</title>
        <authorList>
            <person name="Luzics S."/>
            <person name="Horvath B."/>
            <person name="Nagy I."/>
            <person name="Toth A."/>
            <person name="Nagy I."/>
            <person name="Kukolya J."/>
        </authorList>
    </citation>
    <scope>NUCLEOTIDE SEQUENCE [LARGE SCALE GENOMIC DNA]</scope>
    <source>
        <strain evidence="2 3">DSM 43795</strain>
    </source>
</reference>
<feature type="signal peptide" evidence="1">
    <location>
        <begin position="1"/>
        <end position="30"/>
    </location>
</feature>
<evidence type="ECO:0000313" key="2">
    <source>
        <dbReference type="EMBL" id="UPT21493.1"/>
    </source>
</evidence>
<dbReference type="RefSeq" id="WP_248589977.1">
    <property type="nucleotide sequence ID" value="NZ_BAABEB010000002.1"/>
</dbReference>
<dbReference type="EMBL" id="CP051627">
    <property type="protein sequence ID" value="UPT21493.1"/>
    <property type="molecule type" value="Genomic_DNA"/>
</dbReference>
<accession>A0ABY4L1D6</accession>
<evidence type="ECO:0008006" key="4">
    <source>
        <dbReference type="Google" id="ProtNLM"/>
    </source>
</evidence>
<evidence type="ECO:0000313" key="3">
    <source>
        <dbReference type="Proteomes" id="UP000832041"/>
    </source>
</evidence>